<protein>
    <submittedName>
        <fullName evidence="1">Uncharacterized protein</fullName>
    </submittedName>
</protein>
<gene>
    <name evidence="1" type="ORF">EHF_0926</name>
</gene>
<sequence>MVGLFLYSKKFQIRGSYKRYTGLVESNGNFIYILCIL</sequence>
<name>X5GC21_9RICK</name>
<dbReference type="KEGG" id="ehh:EHF_0926"/>
<dbReference type="Proteomes" id="UP000023762">
    <property type="component" value="Chromosome"/>
</dbReference>
<keyword evidence="2" id="KW-1185">Reference proteome</keyword>
<evidence type="ECO:0000313" key="2">
    <source>
        <dbReference type="Proteomes" id="UP000023762"/>
    </source>
</evidence>
<dbReference type="EMBL" id="CP007474">
    <property type="protein sequence ID" value="AHX04637.1"/>
    <property type="molecule type" value="Genomic_DNA"/>
</dbReference>
<accession>X5GC21</accession>
<dbReference type="AlphaFoldDB" id="X5GC21"/>
<organism evidence="1 2">
    <name type="scientific">Ehrlichia japonica</name>
    <dbReference type="NCBI Taxonomy" id="391036"/>
    <lineage>
        <taxon>Bacteria</taxon>
        <taxon>Pseudomonadati</taxon>
        <taxon>Pseudomonadota</taxon>
        <taxon>Alphaproteobacteria</taxon>
        <taxon>Rickettsiales</taxon>
        <taxon>Anaplasmataceae</taxon>
        <taxon>Ehrlichia</taxon>
    </lineage>
</organism>
<reference evidence="1 2" key="1">
    <citation type="submission" date="2014-03" db="EMBL/GenBank/DDBJ databases">
        <title>Sequencing and Comparison of Genomes and Transcriptome Profiles of Human Ehrlichiosis Agents.</title>
        <authorList>
            <person name="Lin M."/>
            <person name="Daugherty S.C."/>
            <person name="Nagaraj S."/>
            <person name="Cheng Z."/>
            <person name="Xiong Q."/>
            <person name="Lin F.-Y."/>
            <person name="Sengamalay N."/>
            <person name="Ott S."/>
            <person name="Godinez A."/>
            <person name="Tallon L.J."/>
            <person name="Sadzewicz L."/>
            <person name="Fraser C.M."/>
            <person name="Dunning Hotopp J.C."/>
            <person name="Rikihisa Y."/>
        </authorList>
    </citation>
    <scope>NUCLEOTIDE SEQUENCE [LARGE SCALE GENOMIC DNA]</scope>
    <source>
        <strain evidence="1 2">HF</strain>
    </source>
</reference>
<evidence type="ECO:0000313" key="1">
    <source>
        <dbReference type="EMBL" id="AHX04637.1"/>
    </source>
</evidence>
<dbReference type="HOGENOM" id="CLU_3343149_0_0_5"/>
<proteinExistence type="predicted"/>